<protein>
    <submittedName>
        <fullName evidence="7">Phosphatidylserine/phosphatidylglycerophosphate/ cardiolipin synthase-like enzyme</fullName>
    </submittedName>
</protein>
<evidence type="ECO:0000256" key="3">
    <source>
        <dbReference type="ARBA" id="ARBA00022801"/>
    </source>
</evidence>
<evidence type="ECO:0000313" key="7">
    <source>
        <dbReference type="EMBL" id="MBP1967770.1"/>
    </source>
</evidence>
<evidence type="ECO:0000259" key="6">
    <source>
        <dbReference type="PROSITE" id="PS50035"/>
    </source>
</evidence>
<dbReference type="Proteomes" id="UP001519344">
    <property type="component" value="Unassembled WGS sequence"/>
</dbReference>
<dbReference type="Pfam" id="PF13091">
    <property type="entry name" value="PLDc_2"/>
    <property type="match status" value="1"/>
</dbReference>
<reference evidence="7 8" key="1">
    <citation type="submission" date="2021-03" db="EMBL/GenBank/DDBJ databases">
        <title>Genomic Encyclopedia of Type Strains, Phase IV (KMG-IV): sequencing the most valuable type-strain genomes for metagenomic binning, comparative biology and taxonomic classification.</title>
        <authorList>
            <person name="Goeker M."/>
        </authorList>
    </citation>
    <scope>NUCLEOTIDE SEQUENCE [LARGE SCALE GENOMIC DNA]</scope>
    <source>
        <strain evidence="7 8">DSM 24950</strain>
    </source>
</reference>
<evidence type="ECO:0000256" key="1">
    <source>
        <dbReference type="ARBA" id="ARBA00000798"/>
    </source>
</evidence>
<dbReference type="EMBL" id="JAGGKV010000041">
    <property type="protein sequence ID" value="MBP1967770.1"/>
    <property type="molecule type" value="Genomic_DNA"/>
</dbReference>
<dbReference type="Gene3D" id="3.30.870.10">
    <property type="entry name" value="Endonuclease Chain A"/>
    <property type="match status" value="2"/>
</dbReference>
<dbReference type="SMART" id="SM00155">
    <property type="entry name" value="PLDc"/>
    <property type="match status" value="2"/>
</dbReference>
<feature type="region of interest" description="Disordered" evidence="5">
    <location>
        <begin position="1"/>
        <end position="44"/>
    </location>
</feature>
<proteinExistence type="predicted"/>
<evidence type="ECO:0000256" key="2">
    <source>
        <dbReference type="ARBA" id="ARBA00022737"/>
    </source>
</evidence>
<sequence>MEDPIIKKPTPGTIEKPNIKKAAPGTIDKPKIPTIQKPTPSPLPGKPLIFSNTYDAEEIAKLPHTTSELTYDRSSGDKLAHNAMKWFDGAPKPTPGNVVVPYIYGRSAFEDIADALSCATSPEHRIYLIGWWVLPDTAMKNPVNGNPPANSQLKDYLKNTKAQVRGLFWDTFLKGQSGDNKEITNYINSLPNGAALEDNRLVAGKLPDRGPNIHHQKLLVVSGDAGLVAFLGGMDINYSRLGDSPLHDVHVRLNGPSAAAALSNFRDRWLDHPATAALDQNRFQLSRDAVKQDFDRIISNRKSDVKPSCTVPGGKVNVDRRMLVSIGRTFPNLNKFNSGDRYQFPNPDQSAWQLIKNGIENAKEYIYVEDQYLVSRRVRDLLVKKLREEQFKFLLILMNNSIDFEAGSPPEFPFLIGTRNEIRTDLSAVDPKRQKWRMFSLKNPPDSARKGWCGSYVHSKTWIFDDEYVVVGSANCDDRGYSYDTEIVAGITEEPISRVLGGRFARDLRISLWRKHLGIPHVYLQKFSTGLAYWQNPPPSAMIFDNSDLEDSPLFNGAKELTRDNKNANYVWTHLSDPDADKL</sequence>
<name>A0ABS4IA76_9BACL</name>
<dbReference type="InterPro" id="IPR001736">
    <property type="entry name" value="PLipase_D/transphosphatidylase"/>
</dbReference>
<dbReference type="RefSeq" id="WP_167064867.1">
    <property type="nucleotide sequence ID" value="NZ_JAAOZR010000039.1"/>
</dbReference>
<keyword evidence="8" id="KW-1185">Reference proteome</keyword>
<dbReference type="PROSITE" id="PS50035">
    <property type="entry name" value="PLD"/>
    <property type="match status" value="2"/>
</dbReference>
<comment type="catalytic activity">
    <reaction evidence="1">
        <text>a 1,2-diacyl-sn-glycero-3-phosphocholine + H2O = a 1,2-diacyl-sn-glycero-3-phosphate + choline + H(+)</text>
        <dbReference type="Rhea" id="RHEA:14445"/>
        <dbReference type="ChEBI" id="CHEBI:15354"/>
        <dbReference type="ChEBI" id="CHEBI:15377"/>
        <dbReference type="ChEBI" id="CHEBI:15378"/>
        <dbReference type="ChEBI" id="CHEBI:57643"/>
        <dbReference type="ChEBI" id="CHEBI:58608"/>
        <dbReference type="EC" id="3.1.4.4"/>
    </reaction>
</comment>
<dbReference type="PANTHER" id="PTHR18896">
    <property type="entry name" value="PHOSPHOLIPASE D"/>
    <property type="match status" value="1"/>
</dbReference>
<comment type="caution">
    <text evidence="7">The sequence shown here is derived from an EMBL/GenBank/DDBJ whole genome shotgun (WGS) entry which is preliminary data.</text>
</comment>
<evidence type="ECO:0000313" key="8">
    <source>
        <dbReference type="Proteomes" id="UP001519344"/>
    </source>
</evidence>
<dbReference type="PANTHER" id="PTHR18896:SF76">
    <property type="entry name" value="PHOSPHOLIPASE"/>
    <property type="match status" value="1"/>
</dbReference>
<evidence type="ECO:0000256" key="4">
    <source>
        <dbReference type="ARBA" id="ARBA00023098"/>
    </source>
</evidence>
<keyword evidence="3" id="KW-0378">Hydrolase</keyword>
<dbReference type="SUPFAM" id="SSF56024">
    <property type="entry name" value="Phospholipase D/nuclease"/>
    <property type="match status" value="2"/>
</dbReference>
<evidence type="ECO:0000256" key="5">
    <source>
        <dbReference type="SAM" id="MobiDB-lite"/>
    </source>
</evidence>
<dbReference type="InterPro" id="IPR025202">
    <property type="entry name" value="PLD-like_dom"/>
</dbReference>
<dbReference type="InterPro" id="IPR015679">
    <property type="entry name" value="PLipase_D_fam"/>
</dbReference>
<keyword evidence="4" id="KW-0443">Lipid metabolism</keyword>
<keyword evidence="2" id="KW-0677">Repeat</keyword>
<dbReference type="CDD" id="cd09105">
    <property type="entry name" value="PLDc_vPLD1_2_like_2"/>
    <property type="match status" value="1"/>
</dbReference>
<feature type="domain" description="PLD phosphodiesterase" evidence="6">
    <location>
        <begin position="453"/>
        <end position="480"/>
    </location>
</feature>
<organism evidence="7 8">
    <name type="scientific">Paenibacillus aceris</name>
    <dbReference type="NCBI Taxonomy" id="869555"/>
    <lineage>
        <taxon>Bacteria</taxon>
        <taxon>Bacillati</taxon>
        <taxon>Bacillota</taxon>
        <taxon>Bacilli</taxon>
        <taxon>Bacillales</taxon>
        <taxon>Paenibacillaceae</taxon>
        <taxon>Paenibacillus</taxon>
    </lineage>
</organism>
<accession>A0ABS4IA76</accession>
<gene>
    <name evidence="7" type="ORF">J2Z65_007049</name>
</gene>
<feature type="domain" description="PLD phosphodiesterase" evidence="6">
    <location>
        <begin position="210"/>
        <end position="240"/>
    </location>
</feature>